<evidence type="ECO:0000256" key="2">
    <source>
        <dbReference type="ARBA" id="ARBA00022692"/>
    </source>
</evidence>
<dbReference type="eggNOG" id="KOG1303">
    <property type="taxonomic scope" value="Eukaryota"/>
</dbReference>
<evidence type="ECO:0000313" key="7">
    <source>
        <dbReference type="EnsemblMetazoa" id="SMAR013995-PA"/>
    </source>
</evidence>
<feature type="transmembrane region" description="Helical" evidence="5">
    <location>
        <begin position="165"/>
        <end position="186"/>
    </location>
</feature>
<dbReference type="EMBL" id="JH431912">
    <property type="status" value="NOT_ANNOTATED_CDS"/>
    <property type="molecule type" value="Genomic_DNA"/>
</dbReference>
<dbReference type="EnsemblMetazoa" id="SMAR013995-RA">
    <property type="protein sequence ID" value="SMAR013995-PA"/>
    <property type="gene ID" value="SMAR013995"/>
</dbReference>
<feature type="transmembrane region" description="Helical" evidence="5">
    <location>
        <begin position="282"/>
        <end position="302"/>
    </location>
</feature>
<dbReference type="GO" id="GO:0005774">
    <property type="term" value="C:vacuolar membrane"/>
    <property type="evidence" value="ECO:0007669"/>
    <property type="project" value="TreeGrafter"/>
</dbReference>
<dbReference type="HOGENOM" id="CLU_009646_2_1_1"/>
<evidence type="ECO:0000256" key="4">
    <source>
        <dbReference type="ARBA" id="ARBA00023136"/>
    </source>
</evidence>
<feature type="transmembrane region" description="Helical" evidence="5">
    <location>
        <begin position="322"/>
        <end position="339"/>
    </location>
</feature>
<dbReference type="PANTHER" id="PTHR22950">
    <property type="entry name" value="AMINO ACID TRANSPORTER"/>
    <property type="match status" value="1"/>
</dbReference>
<reference evidence="7" key="2">
    <citation type="submission" date="2015-02" db="UniProtKB">
        <authorList>
            <consortium name="EnsemblMetazoa"/>
        </authorList>
    </citation>
    <scope>IDENTIFICATION</scope>
</reference>
<dbReference type="PhylomeDB" id="T1JJG5"/>
<sequence length="439" mass="48365">MSSSDSTSITADPKKLSVIMAAAFLAGEMAGSGVLALPKAIVDSGWIGIVLILLCCVNTGFSGSKLAKCWIIIEERYPQYTEDTGSPYPTIAYRAYGKKMKYLVTFCVAATLFGVSTVLLLLIAQLLQALLIPHVTMSYCYWILILGLILLPLTWFGTPKDFWPMAVFALSSIALACLLTFIQILIDGSLNKQSTVPEAKITFKTFVFAFGTILFAFGGAALFPTIQNDMRDRKQFPKSILITFTILLVLYTPVAVSGYFTFGSAVKSNIVQNLTQGAITKVVQSLLIIHMFFAFIIALNPISQQIEEFLKLPQTGFNWKRYLLRSCIVLLVIFVALSIPHFGNILALIGGSSVTMLTFIFPSLFYLKLCSQKNTEWPPIYVSLHERVYLWELIAIGVLGGCAATWSAITSIVTSSTFTQPCYINPDLSCYHDPNVDCQ</sequence>
<keyword evidence="4 5" id="KW-0472">Membrane</keyword>
<feature type="transmembrane region" description="Helical" evidence="5">
    <location>
        <begin position="46"/>
        <end position="67"/>
    </location>
</feature>
<organism evidence="7 8">
    <name type="scientific">Strigamia maritima</name>
    <name type="common">European centipede</name>
    <name type="synonym">Geophilus maritimus</name>
    <dbReference type="NCBI Taxonomy" id="126957"/>
    <lineage>
        <taxon>Eukaryota</taxon>
        <taxon>Metazoa</taxon>
        <taxon>Ecdysozoa</taxon>
        <taxon>Arthropoda</taxon>
        <taxon>Myriapoda</taxon>
        <taxon>Chilopoda</taxon>
        <taxon>Pleurostigmophora</taxon>
        <taxon>Geophilomorpha</taxon>
        <taxon>Linotaeniidae</taxon>
        <taxon>Strigamia</taxon>
    </lineage>
</organism>
<feature type="transmembrane region" description="Helical" evidence="5">
    <location>
        <begin position="239"/>
        <end position="262"/>
    </location>
</feature>
<evidence type="ECO:0000313" key="8">
    <source>
        <dbReference type="Proteomes" id="UP000014500"/>
    </source>
</evidence>
<reference evidence="8" key="1">
    <citation type="submission" date="2011-05" db="EMBL/GenBank/DDBJ databases">
        <authorList>
            <person name="Richards S.R."/>
            <person name="Qu J."/>
            <person name="Jiang H."/>
            <person name="Jhangiani S.N."/>
            <person name="Agravi P."/>
            <person name="Goodspeed R."/>
            <person name="Gross S."/>
            <person name="Mandapat C."/>
            <person name="Jackson L."/>
            <person name="Mathew T."/>
            <person name="Pu L."/>
            <person name="Thornton R."/>
            <person name="Saada N."/>
            <person name="Wilczek-Boney K.B."/>
            <person name="Lee S."/>
            <person name="Kovar C."/>
            <person name="Wu Y."/>
            <person name="Scherer S.E."/>
            <person name="Worley K.C."/>
            <person name="Muzny D.M."/>
            <person name="Gibbs R."/>
        </authorList>
    </citation>
    <scope>NUCLEOTIDE SEQUENCE</scope>
    <source>
        <strain evidence="8">Brora</strain>
    </source>
</reference>
<proteinExistence type="predicted"/>
<evidence type="ECO:0000256" key="3">
    <source>
        <dbReference type="ARBA" id="ARBA00022989"/>
    </source>
</evidence>
<keyword evidence="2 5" id="KW-0812">Transmembrane</keyword>
<evidence type="ECO:0000259" key="6">
    <source>
        <dbReference type="Pfam" id="PF01490"/>
    </source>
</evidence>
<keyword evidence="8" id="KW-1185">Reference proteome</keyword>
<feature type="transmembrane region" description="Helical" evidence="5">
    <location>
        <begin position="206"/>
        <end position="227"/>
    </location>
</feature>
<dbReference type="AlphaFoldDB" id="T1JJG5"/>
<dbReference type="InterPro" id="IPR013057">
    <property type="entry name" value="AA_transpt_TM"/>
</dbReference>
<feature type="transmembrane region" description="Helical" evidence="5">
    <location>
        <begin position="102"/>
        <end position="127"/>
    </location>
</feature>
<accession>T1JJG5</accession>
<feature type="transmembrane region" description="Helical" evidence="5">
    <location>
        <begin position="345"/>
        <end position="367"/>
    </location>
</feature>
<protein>
    <recommendedName>
        <fullName evidence="6">Amino acid transporter transmembrane domain-containing protein</fullName>
    </recommendedName>
</protein>
<dbReference type="OMA" id="AICYTVC"/>
<dbReference type="STRING" id="126957.T1JJG5"/>
<dbReference type="FunFam" id="1.20.1740.10:FF:000052">
    <property type="entry name" value="Lysine histidine transporter-like 3"/>
    <property type="match status" value="1"/>
</dbReference>
<name>T1JJG5_STRMM</name>
<dbReference type="Pfam" id="PF01490">
    <property type="entry name" value="Aa_trans"/>
    <property type="match status" value="1"/>
</dbReference>
<feature type="transmembrane region" description="Helical" evidence="5">
    <location>
        <begin position="388"/>
        <end position="409"/>
    </location>
</feature>
<dbReference type="PANTHER" id="PTHR22950:SF703">
    <property type="entry name" value="AMINO ACID TRANSPORTER TRANSMEMBRANE DOMAIN-CONTAINING PROTEIN"/>
    <property type="match status" value="1"/>
</dbReference>
<dbReference type="Proteomes" id="UP000014500">
    <property type="component" value="Unassembled WGS sequence"/>
</dbReference>
<evidence type="ECO:0000256" key="1">
    <source>
        <dbReference type="ARBA" id="ARBA00004141"/>
    </source>
</evidence>
<evidence type="ECO:0000256" key="5">
    <source>
        <dbReference type="SAM" id="Phobius"/>
    </source>
</evidence>
<comment type="subcellular location">
    <subcellularLocation>
        <location evidence="1">Membrane</location>
        <topology evidence="1">Multi-pass membrane protein</topology>
    </subcellularLocation>
</comment>
<feature type="domain" description="Amino acid transporter transmembrane" evidence="6">
    <location>
        <begin position="15"/>
        <end position="402"/>
    </location>
</feature>
<keyword evidence="3 5" id="KW-1133">Transmembrane helix</keyword>
<dbReference type="Gene3D" id="1.20.1740.10">
    <property type="entry name" value="Amino acid/polyamine transporter I"/>
    <property type="match status" value="1"/>
</dbReference>
<dbReference type="GO" id="GO:0015179">
    <property type="term" value="F:L-amino acid transmembrane transporter activity"/>
    <property type="evidence" value="ECO:0007669"/>
    <property type="project" value="TreeGrafter"/>
</dbReference>
<feature type="transmembrane region" description="Helical" evidence="5">
    <location>
        <begin position="139"/>
        <end position="158"/>
    </location>
</feature>